<reference evidence="1 2" key="1">
    <citation type="submission" date="2021-06" db="EMBL/GenBank/DDBJ databases">
        <title>Caerostris extrusa draft genome.</title>
        <authorList>
            <person name="Kono N."/>
            <person name="Arakawa K."/>
        </authorList>
    </citation>
    <scope>NUCLEOTIDE SEQUENCE [LARGE SCALE GENOMIC DNA]</scope>
</reference>
<dbReference type="AlphaFoldDB" id="A0AAV4W9X0"/>
<sequence>MDNEIHHEKDINDTDLVDFSSEPFDHEYTTVKLLANINADYTSLSFKRDPNKHTHLSIMPKPTTHSSFDILKFSLCQSTMNRYHSGLIGGDMSFAPTQGSFRRIANYCGNPAV</sequence>
<protein>
    <submittedName>
        <fullName evidence="1">Uncharacterized protein</fullName>
    </submittedName>
</protein>
<dbReference type="Proteomes" id="UP001054945">
    <property type="component" value="Unassembled WGS sequence"/>
</dbReference>
<keyword evidence="2" id="KW-1185">Reference proteome</keyword>
<comment type="caution">
    <text evidence="1">The sequence shown here is derived from an EMBL/GenBank/DDBJ whole genome shotgun (WGS) entry which is preliminary data.</text>
</comment>
<evidence type="ECO:0000313" key="1">
    <source>
        <dbReference type="EMBL" id="GIY79048.1"/>
    </source>
</evidence>
<gene>
    <name evidence="1" type="ORF">CEXT_489901</name>
</gene>
<evidence type="ECO:0000313" key="2">
    <source>
        <dbReference type="Proteomes" id="UP001054945"/>
    </source>
</evidence>
<organism evidence="1 2">
    <name type="scientific">Caerostris extrusa</name>
    <name type="common">Bark spider</name>
    <name type="synonym">Caerostris bankana</name>
    <dbReference type="NCBI Taxonomy" id="172846"/>
    <lineage>
        <taxon>Eukaryota</taxon>
        <taxon>Metazoa</taxon>
        <taxon>Ecdysozoa</taxon>
        <taxon>Arthropoda</taxon>
        <taxon>Chelicerata</taxon>
        <taxon>Arachnida</taxon>
        <taxon>Araneae</taxon>
        <taxon>Araneomorphae</taxon>
        <taxon>Entelegynae</taxon>
        <taxon>Araneoidea</taxon>
        <taxon>Araneidae</taxon>
        <taxon>Caerostris</taxon>
    </lineage>
</organism>
<proteinExistence type="predicted"/>
<accession>A0AAV4W9X0</accession>
<dbReference type="EMBL" id="BPLR01015840">
    <property type="protein sequence ID" value="GIY79048.1"/>
    <property type="molecule type" value="Genomic_DNA"/>
</dbReference>
<name>A0AAV4W9X0_CAEEX</name>